<dbReference type="Gene3D" id="3.30.200.20">
    <property type="entry name" value="Phosphorylase Kinase, domain 1"/>
    <property type="match status" value="1"/>
</dbReference>
<gene>
    <name evidence="12" type="ORF">AGLY_006464</name>
</gene>
<dbReference type="PANTHER" id="PTHR27001:SF931">
    <property type="entry name" value="OS11G0664100 PROTEIN"/>
    <property type="match status" value="1"/>
</dbReference>
<dbReference type="SUPFAM" id="SSF56112">
    <property type="entry name" value="Protein kinase-like (PK-like)"/>
    <property type="match status" value="1"/>
</dbReference>
<dbReference type="InterPro" id="IPR000719">
    <property type="entry name" value="Prot_kinase_dom"/>
</dbReference>
<comment type="catalytic activity">
    <reaction evidence="9">
        <text>L-seryl-[protein] + ATP = O-phospho-L-seryl-[protein] + ADP + H(+)</text>
        <dbReference type="Rhea" id="RHEA:17989"/>
        <dbReference type="Rhea" id="RHEA-COMP:9863"/>
        <dbReference type="Rhea" id="RHEA-COMP:11604"/>
        <dbReference type="ChEBI" id="CHEBI:15378"/>
        <dbReference type="ChEBI" id="CHEBI:29999"/>
        <dbReference type="ChEBI" id="CHEBI:30616"/>
        <dbReference type="ChEBI" id="CHEBI:83421"/>
        <dbReference type="ChEBI" id="CHEBI:456216"/>
        <dbReference type="EC" id="2.7.11.1"/>
    </reaction>
</comment>
<keyword evidence="7 10" id="KW-0067">ATP-binding</keyword>
<keyword evidence="4" id="KW-0808">Transferase</keyword>
<dbReference type="OrthoDB" id="4062651at2759"/>
<keyword evidence="6" id="KW-0418">Kinase</keyword>
<comment type="caution">
    <text evidence="12">The sequence shown here is derived from an EMBL/GenBank/DDBJ whole genome shotgun (WGS) entry which is preliminary data.</text>
</comment>
<dbReference type="PROSITE" id="PS00108">
    <property type="entry name" value="PROTEIN_KINASE_ST"/>
    <property type="match status" value="1"/>
</dbReference>
<protein>
    <recommendedName>
        <fullName evidence="2">non-specific serine/threonine protein kinase</fullName>
        <ecNumber evidence="2">2.7.11.1</ecNumber>
    </recommendedName>
</protein>
<evidence type="ECO:0000259" key="11">
    <source>
        <dbReference type="PROSITE" id="PS50011"/>
    </source>
</evidence>
<dbReference type="GO" id="GO:0004674">
    <property type="term" value="F:protein serine/threonine kinase activity"/>
    <property type="evidence" value="ECO:0007669"/>
    <property type="project" value="UniProtKB-KW"/>
</dbReference>
<comment type="catalytic activity">
    <reaction evidence="8">
        <text>L-threonyl-[protein] + ATP = O-phospho-L-threonyl-[protein] + ADP + H(+)</text>
        <dbReference type="Rhea" id="RHEA:46608"/>
        <dbReference type="Rhea" id="RHEA-COMP:11060"/>
        <dbReference type="Rhea" id="RHEA-COMP:11605"/>
        <dbReference type="ChEBI" id="CHEBI:15378"/>
        <dbReference type="ChEBI" id="CHEBI:30013"/>
        <dbReference type="ChEBI" id="CHEBI:30616"/>
        <dbReference type="ChEBI" id="CHEBI:61977"/>
        <dbReference type="ChEBI" id="CHEBI:456216"/>
        <dbReference type="EC" id="2.7.11.1"/>
    </reaction>
</comment>
<keyword evidence="5 10" id="KW-0547">Nucleotide-binding</keyword>
<proteinExistence type="inferred from homology"/>
<dbReference type="InterPro" id="IPR011009">
    <property type="entry name" value="Kinase-like_dom_sf"/>
</dbReference>
<dbReference type="SMART" id="SM00220">
    <property type="entry name" value="S_TKc"/>
    <property type="match status" value="1"/>
</dbReference>
<evidence type="ECO:0000256" key="4">
    <source>
        <dbReference type="ARBA" id="ARBA00022679"/>
    </source>
</evidence>
<dbReference type="Pfam" id="PF00069">
    <property type="entry name" value="Pkinase"/>
    <property type="match status" value="1"/>
</dbReference>
<comment type="similarity">
    <text evidence="1">Belongs to the protein kinase superfamily. TKL Ser/Thr protein kinase family. Pelle subfamily.</text>
</comment>
<dbReference type="Pfam" id="PF14786">
    <property type="entry name" value="Death_2"/>
    <property type="match status" value="1"/>
</dbReference>
<dbReference type="GO" id="GO:0005524">
    <property type="term" value="F:ATP binding"/>
    <property type="evidence" value="ECO:0007669"/>
    <property type="project" value="UniProtKB-UniRule"/>
</dbReference>
<evidence type="ECO:0000313" key="13">
    <source>
        <dbReference type="Proteomes" id="UP000475862"/>
    </source>
</evidence>
<dbReference type="GO" id="GO:0005886">
    <property type="term" value="C:plasma membrane"/>
    <property type="evidence" value="ECO:0007669"/>
    <property type="project" value="TreeGrafter"/>
</dbReference>
<dbReference type="InterPro" id="IPR011029">
    <property type="entry name" value="DEATH-like_dom_sf"/>
</dbReference>
<feature type="domain" description="Protein kinase" evidence="11">
    <location>
        <begin position="179"/>
        <end position="468"/>
    </location>
</feature>
<dbReference type="Proteomes" id="UP000475862">
    <property type="component" value="Unassembled WGS sequence"/>
</dbReference>
<evidence type="ECO:0000256" key="1">
    <source>
        <dbReference type="ARBA" id="ARBA00008718"/>
    </source>
</evidence>
<sequence>MMLETTEVRKMDATLKFELVNLLDINDSWKSLMAAVTVDCDPTKGRKYTFDHLKLIEMASQTQRRSCSEIFLEEWGTSGRIRPNLKILKDLLFELKLIRAAECVASKITDKPIGDTLETSMNILETDEFINNYNSEDCKSTLFAHQLETRLILNDDQINTRFEKIKLPYKYLSNATNGFSDSCLIGSGGFGKVFKAKLIDQIVAIKLMEKIIEEKDFKQYLNEIDIVLKFKHDNLLPLIAISYDEQPCVVYAFMENGSLLDCIACKNRSSLLDWKLRIKIATDVASGLVYLHTAFETPFIHRDIKSANILLDNKFIAKACIYNLYILIMLDIIGDFGLTRIGDHTMTSVVLGTSAYMSPEAFRGDISMKIDVFSFGVVLLELLTGLPPYDEYRTGCDLLTHISEIEYSIEELLDKRAGYWNYSIAIKVYDLSNLCAATKIRRPFMHGQEGVYESLKNIQSEIDNHIIINFKSIKNRPKVLSKICGYTMKLKCIYKPIPQTSIVKVASGFVVDLPFPAEPFPKQAFVPLAISGVRCELIFVNIPSIVSIPSDFLAFLGHNAFTAMLSALSSAAIPNTHIDIPYLAIV</sequence>
<feature type="binding site" evidence="10">
    <location>
        <position position="206"/>
    </location>
    <ligand>
        <name>ATP</name>
        <dbReference type="ChEBI" id="CHEBI:30616"/>
    </ligand>
</feature>
<evidence type="ECO:0000256" key="7">
    <source>
        <dbReference type="ARBA" id="ARBA00022840"/>
    </source>
</evidence>
<dbReference type="PROSITE" id="PS50011">
    <property type="entry name" value="PROTEIN_KINASE_DOM"/>
    <property type="match status" value="1"/>
</dbReference>
<evidence type="ECO:0000256" key="3">
    <source>
        <dbReference type="ARBA" id="ARBA00022527"/>
    </source>
</evidence>
<dbReference type="AlphaFoldDB" id="A0A6G0TTG5"/>
<dbReference type="Gene3D" id="1.10.510.10">
    <property type="entry name" value="Transferase(Phosphotransferase) domain 1"/>
    <property type="match status" value="1"/>
</dbReference>
<dbReference type="InterPro" id="IPR029397">
    <property type="entry name" value="Tube_Death"/>
</dbReference>
<evidence type="ECO:0000256" key="5">
    <source>
        <dbReference type="ARBA" id="ARBA00022741"/>
    </source>
</evidence>
<evidence type="ECO:0000256" key="6">
    <source>
        <dbReference type="ARBA" id="ARBA00022777"/>
    </source>
</evidence>
<dbReference type="PANTHER" id="PTHR27001">
    <property type="entry name" value="OS01G0253100 PROTEIN"/>
    <property type="match status" value="1"/>
</dbReference>
<dbReference type="InterPro" id="IPR008271">
    <property type="entry name" value="Ser/Thr_kinase_AS"/>
</dbReference>
<dbReference type="Gene3D" id="1.10.533.10">
    <property type="entry name" value="Death Domain, Fas"/>
    <property type="match status" value="1"/>
</dbReference>
<dbReference type="PROSITE" id="PS00107">
    <property type="entry name" value="PROTEIN_KINASE_ATP"/>
    <property type="match status" value="1"/>
</dbReference>
<name>A0A6G0TTG5_APHGL</name>
<accession>A0A6G0TTG5</accession>
<evidence type="ECO:0000256" key="10">
    <source>
        <dbReference type="PROSITE-ProRule" id="PRU10141"/>
    </source>
</evidence>
<organism evidence="12 13">
    <name type="scientific">Aphis glycines</name>
    <name type="common">Soybean aphid</name>
    <dbReference type="NCBI Taxonomy" id="307491"/>
    <lineage>
        <taxon>Eukaryota</taxon>
        <taxon>Metazoa</taxon>
        <taxon>Ecdysozoa</taxon>
        <taxon>Arthropoda</taxon>
        <taxon>Hexapoda</taxon>
        <taxon>Insecta</taxon>
        <taxon>Pterygota</taxon>
        <taxon>Neoptera</taxon>
        <taxon>Paraneoptera</taxon>
        <taxon>Hemiptera</taxon>
        <taxon>Sternorrhyncha</taxon>
        <taxon>Aphidomorpha</taxon>
        <taxon>Aphidoidea</taxon>
        <taxon>Aphididae</taxon>
        <taxon>Aphidini</taxon>
        <taxon>Aphis</taxon>
        <taxon>Aphis</taxon>
    </lineage>
</organism>
<dbReference type="EC" id="2.7.11.1" evidence="2"/>
<evidence type="ECO:0000256" key="2">
    <source>
        <dbReference type="ARBA" id="ARBA00012513"/>
    </source>
</evidence>
<reference evidence="12 13" key="1">
    <citation type="submission" date="2019-08" db="EMBL/GenBank/DDBJ databases">
        <title>The genome of the soybean aphid Biotype 1, its phylome, world population structure and adaptation to the North American continent.</title>
        <authorList>
            <person name="Giordano R."/>
            <person name="Donthu R.K."/>
            <person name="Hernandez A.G."/>
            <person name="Wright C.L."/>
            <person name="Zimin A.V."/>
        </authorList>
    </citation>
    <scope>NUCLEOTIDE SEQUENCE [LARGE SCALE GENOMIC DNA]</scope>
    <source>
        <tissue evidence="12">Whole aphids</tissue>
    </source>
</reference>
<dbReference type="EMBL" id="VYZN01000018">
    <property type="protein sequence ID" value="KAE9537441.1"/>
    <property type="molecule type" value="Genomic_DNA"/>
</dbReference>
<dbReference type="FunFam" id="1.10.510.10:FF:000754">
    <property type="entry name" value="Interleukin-1 receptor-associated kinase"/>
    <property type="match status" value="1"/>
</dbReference>
<keyword evidence="13" id="KW-1185">Reference proteome</keyword>
<dbReference type="SUPFAM" id="SSF47986">
    <property type="entry name" value="DEATH domain"/>
    <property type="match status" value="1"/>
</dbReference>
<keyword evidence="3" id="KW-0723">Serine/threonine-protein kinase</keyword>
<evidence type="ECO:0000256" key="9">
    <source>
        <dbReference type="ARBA" id="ARBA00048679"/>
    </source>
</evidence>
<dbReference type="InterPro" id="IPR017441">
    <property type="entry name" value="Protein_kinase_ATP_BS"/>
</dbReference>
<evidence type="ECO:0000256" key="8">
    <source>
        <dbReference type="ARBA" id="ARBA00047899"/>
    </source>
</evidence>
<evidence type="ECO:0000313" key="12">
    <source>
        <dbReference type="EMBL" id="KAE9537441.1"/>
    </source>
</evidence>